<proteinExistence type="predicted"/>
<feature type="region of interest" description="Disordered" evidence="1">
    <location>
        <begin position="1"/>
        <end position="88"/>
    </location>
</feature>
<feature type="compositionally biased region" description="Basic and acidic residues" evidence="1">
    <location>
        <begin position="16"/>
        <end position="36"/>
    </location>
</feature>
<dbReference type="AlphaFoldDB" id="A0A813GQN5"/>
<sequence length="177" mass="19724">MTAAASDDEDDPLGIFRDESPPSRAEADDRPRERRVVPPPPRRRAELKPCGDGPAVHGRGSSPERWPGPRAGYNSLPPWPPPPDAPDNGKFWARDSAGRLFRKPFKPSEADLESMRDLDRRIESFIGHNGLADKVARIIHNMMPYDVETLMGQGVDLIQCRSPTAVVISRIRRIETA</sequence>
<dbReference type="OrthoDB" id="420084at2759"/>
<dbReference type="EMBL" id="CAJNNV010028535">
    <property type="protein sequence ID" value="CAE8624931.1"/>
    <property type="molecule type" value="Genomic_DNA"/>
</dbReference>
<gene>
    <name evidence="2" type="ORF">PGLA1383_LOCUS42021</name>
</gene>
<name>A0A813GQN5_POLGL</name>
<accession>A0A813GQN5</accession>
<evidence type="ECO:0000313" key="3">
    <source>
        <dbReference type="Proteomes" id="UP000654075"/>
    </source>
</evidence>
<evidence type="ECO:0000256" key="1">
    <source>
        <dbReference type="SAM" id="MobiDB-lite"/>
    </source>
</evidence>
<dbReference type="Proteomes" id="UP000654075">
    <property type="component" value="Unassembled WGS sequence"/>
</dbReference>
<organism evidence="2 3">
    <name type="scientific">Polarella glacialis</name>
    <name type="common">Dinoflagellate</name>
    <dbReference type="NCBI Taxonomy" id="89957"/>
    <lineage>
        <taxon>Eukaryota</taxon>
        <taxon>Sar</taxon>
        <taxon>Alveolata</taxon>
        <taxon>Dinophyceae</taxon>
        <taxon>Suessiales</taxon>
        <taxon>Suessiaceae</taxon>
        <taxon>Polarella</taxon>
    </lineage>
</organism>
<reference evidence="2" key="1">
    <citation type="submission" date="2021-02" db="EMBL/GenBank/DDBJ databases">
        <authorList>
            <person name="Dougan E. K."/>
            <person name="Rhodes N."/>
            <person name="Thang M."/>
            <person name="Chan C."/>
        </authorList>
    </citation>
    <scope>NUCLEOTIDE SEQUENCE</scope>
</reference>
<evidence type="ECO:0000313" key="2">
    <source>
        <dbReference type="EMBL" id="CAE8624931.1"/>
    </source>
</evidence>
<protein>
    <submittedName>
        <fullName evidence="2">Uncharacterized protein</fullName>
    </submittedName>
</protein>
<feature type="compositionally biased region" description="Acidic residues" evidence="1">
    <location>
        <begin position="1"/>
        <end position="12"/>
    </location>
</feature>
<keyword evidence="3" id="KW-1185">Reference proteome</keyword>
<feature type="non-terminal residue" evidence="2">
    <location>
        <position position="1"/>
    </location>
</feature>
<comment type="caution">
    <text evidence="2">The sequence shown here is derived from an EMBL/GenBank/DDBJ whole genome shotgun (WGS) entry which is preliminary data.</text>
</comment>